<reference evidence="1 2" key="1">
    <citation type="submission" date="2016-06" db="EMBL/GenBank/DDBJ databases">
        <authorList>
            <consortium name="Pathogen Informatics"/>
        </authorList>
    </citation>
    <scope>NUCLEOTIDE SEQUENCE [LARGE SCALE GENOMIC DNA]</scope>
</reference>
<name>A0A1D3TEN8_PLAMA</name>
<dbReference type="OrthoDB" id="375337at2759"/>
<evidence type="ECO:0000313" key="2">
    <source>
        <dbReference type="Proteomes" id="UP000219813"/>
    </source>
</evidence>
<evidence type="ECO:0000313" key="1">
    <source>
        <dbReference type="EMBL" id="SCP03423.1"/>
    </source>
</evidence>
<protein>
    <submittedName>
        <fullName evidence="1">Uncharacterized protein</fullName>
    </submittedName>
</protein>
<dbReference type="GeneID" id="39871792"/>
<dbReference type="Proteomes" id="UP000219813">
    <property type="component" value="Chromosome 14"/>
</dbReference>
<organism evidence="1 2">
    <name type="scientific">Plasmodium malariae</name>
    <dbReference type="NCBI Taxonomy" id="5858"/>
    <lineage>
        <taxon>Eukaryota</taxon>
        <taxon>Sar</taxon>
        <taxon>Alveolata</taxon>
        <taxon>Apicomplexa</taxon>
        <taxon>Aconoidasida</taxon>
        <taxon>Haemosporida</taxon>
        <taxon>Plasmodiidae</taxon>
        <taxon>Plasmodium</taxon>
        <taxon>Plasmodium (Plasmodium)</taxon>
    </lineage>
</organism>
<keyword evidence="2" id="KW-1185">Reference proteome</keyword>
<accession>A0A1D3TEN8</accession>
<dbReference type="OMA" id="MCEEDEV"/>
<gene>
    <name evidence="1" type="primary">PmUG01_14048100</name>
    <name evidence="1" type="ORF">PMUG01_14048100</name>
</gene>
<dbReference type="AlphaFoldDB" id="A0A1D3TEN8"/>
<dbReference type="EMBL" id="LT594635">
    <property type="protein sequence ID" value="SCP03423.1"/>
    <property type="molecule type" value="Genomic_DNA"/>
</dbReference>
<dbReference type="VEuPathDB" id="PlasmoDB:PmUG01_14048100"/>
<sequence length="121" mass="14012">MKYKREELSKKDIVIKTNETKSLSMYEEADDFSNSTLSDVDNSYKFWYNIEDGGISEICKEFESSENESEEKVGVEKFDSHKSCNSTEVNTLPMEVDTMIEDNSILEIETEKPILFNNKKV</sequence>
<proteinExistence type="predicted"/>
<dbReference type="KEGG" id="pmal:PMUG01_14048100"/>
<dbReference type="RefSeq" id="XP_028864376.1">
    <property type="nucleotide sequence ID" value="XM_029008048.1"/>
</dbReference>